<sequence>MIEHPYIFENEKYKLDSLTYLHQNDSMFVSANFTGDTGRINKNCVFYFQLFVENNNSDFEYIELPLQMLDKNSFQFSEKVHFNKKKYKEFRFGIADKKIKKRHFTISLKDFSFN</sequence>
<keyword evidence="2" id="KW-1185">Reference proteome</keyword>
<proteinExistence type="predicted"/>
<evidence type="ECO:0000313" key="2">
    <source>
        <dbReference type="Proteomes" id="UP001596415"/>
    </source>
</evidence>
<dbReference type="RefSeq" id="WP_380215598.1">
    <property type="nucleotide sequence ID" value="NZ_JBHTBN010000001.1"/>
</dbReference>
<dbReference type="Proteomes" id="UP001596415">
    <property type="component" value="Unassembled WGS sequence"/>
</dbReference>
<comment type="caution">
    <text evidence="1">The sequence shown here is derived from an EMBL/GenBank/DDBJ whole genome shotgun (WGS) entry which is preliminary data.</text>
</comment>
<organism evidence="1 2">
    <name type="scientific">Jejudonia soesokkakensis</name>
    <dbReference type="NCBI Taxonomy" id="1323432"/>
    <lineage>
        <taxon>Bacteria</taxon>
        <taxon>Pseudomonadati</taxon>
        <taxon>Bacteroidota</taxon>
        <taxon>Flavobacteriia</taxon>
        <taxon>Flavobacteriales</taxon>
        <taxon>Flavobacteriaceae</taxon>
        <taxon>Jejudonia</taxon>
    </lineage>
</organism>
<gene>
    <name evidence="1" type="ORF">ACFQO1_00450</name>
</gene>
<name>A0ABW2MR16_9FLAO</name>
<evidence type="ECO:0000313" key="1">
    <source>
        <dbReference type="EMBL" id="MFC7356141.1"/>
    </source>
</evidence>
<reference evidence="2" key="1">
    <citation type="journal article" date="2019" name="Int. J. Syst. Evol. Microbiol.">
        <title>The Global Catalogue of Microorganisms (GCM) 10K type strain sequencing project: providing services to taxonomists for standard genome sequencing and annotation.</title>
        <authorList>
            <consortium name="The Broad Institute Genomics Platform"/>
            <consortium name="The Broad Institute Genome Sequencing Center for Infectious Disease"/>
            <person name="Wu L."/>
            <person name="Ma J."/>
        </authorList>
    </citation>
    <scope>NUCLEOTIDE SEQUENCE [LARGE SCALE GENOMIC DNA]</scope>
    <source>
        <strain evidence="2">CGMCC 1.16306</strain>
    </source>
</reference>
<protein>
    <submittedName>
        <fullName evidence="1">Uncharacterized protein</fullName>
    </submittedName>
</protein>
<dbReference type="EMBL" id="JBHTBN010000001">
    <property type="protein sequence ID" value="MFC7356141.1"/>
    <property type="molecule type" value="Genomic_DNA"/>
</dbReference>
<accession>A0ABW2MR16</accession>